<dbReference type="EMBL" id="JAABOO010000002">
    <property type="protein sequence ID" value="NER13535.1"/>
    <property type="molecule type" value="Genomic_DNA"/>
</dbReference>
<proteinExistence type="predicted"/>
<organism evidence="1 2">
    <name type="scientific">Leptobacterium flavescens</name>
    <dbReference type="NCBI Taxonomy" id="472055"/>
    <lineage>
        <taxon>Bacteria</taxon>
        <taxon>Pseudomonadati</taxon>
        <taxon>Bacteroidota</taxon>
        <taxon>Flavobacteriia</taxon>
        <taxon>Flavobacteriales</taxon>
        <taxon>Flavobacteriaceae</taxon>
        <taxon>Leptobacterium</taxon>
    </lineage>
</organism>
<protein>
    <submittedName>
        <fullName evidence="1">Uncharacterized protein</fullName>
    </submittedName>
</protein>
<accession>A0A6P0UJQ5</accession>
<dbReference type="AlphaFoldDB" id="A0A6P0UJQ5"/>
<evidence type="ECO:0000313" key="2">
    <source>
        <dbReference type="Proteomes" id="UP000468581"/>
    </source>
</evidence>
<dbReference type="Proteomes" id="UP000468581">
    <property type="component" value="Unassembled WGS sequence"/>
</dbReference>
<reference evidence="1 2" key="1">
    <citation type="submission" date="2020-01" db="EMBL/GenBank/DDBJ databases">
        <title>Leptobacterium flavescens.</title>
        <authorList>
            <person name="Wang G."/>
        </authorList>
    </citation>
    <scope>NUCLEOTIDE SEQUENCE [LARGE SCALE GENOMIC DNA]</scope>
    <source>
        <strain evidence="1 2">KCTC 22160</strain>
    </source>
</reference>
<sequence>MQNNRQLKLQLLDEVIKAFDEGTVSLDLFLQDEKYKEVWAVPQSYKQIKAKENVRLLNLSKCSLKEIVQFLKEYKNEQEKQ</sequence>
<comment type="caution">
    <text evidence="1">The sequence shown here is derived from an EMBL/GenBank/DDBJ whole genome shotgun (WGS) entry which is preliminary data.</text>
</comment>
<keyword evidence="2" id="KW-1185">Reference proteome</keyword>
<evidence type="ECO:0000313" key="1">
    <source>
        <dbReference type="EMBL" id="NER13535.1"/>
    </source>
</evidence>
<dbReference type="RefSeq" id="WP_163606571.1">
    <property type="nucleotide sequence ID" value="NZ_JAABOO010000002.1"/>
</dbReference>
<name>A0A6P0UJQ5_9FLAO</name>
<gene>
    <name evidence="1" type="ORF">GWK08_08815</name>
</gene>